<sequence length="594" mass="66590">MEDLIDFDPAPPLLPSRPPCFPPNSDHRIIHGQTIKATKTDRYLLNNLITQYSKSNLLSYSLRVFHQIPSPNVVSWTALISAYTNTVQSLQHFISMLRHPTMPNQRTLASLFKTCASLHCFSFGLGLHCLSVKLSLYEEPFTGSSLINFYSRCRLPGDALKVFDEMPQRDEFCYSATIVGLAQNSRCIDALSIFADMRCSDVRSTDCSTSGALRAAAELAALEQCKLIHAHAVVTGFDSNVVVCSALIDGYSKAGVVQDARKIFNDNFPYMNIICWNAMMAGYAQQGDHNSTLGLLKLMGAQGFVPDEYSFLAILTSLCNAGMFLQTKQWLTRMKMDHGLEPSLEHYTCLVGAVGRGGQLDDAERIALTMPFKPDAAVWRALLSACAYHGAADKAWSIARRLLELDPQDDSAYVIVANVLSAAGRWDDVAEVRKMMRDRRVRKKGGRSWVEVQGKVHVFVAGDRKHERSVEIYKKLGELMEEIEKLGYVPSWDEMLHNVGKVEKKEALWYHSEKLAVAFGVLSESAPMLKPLRIVKNLRICKDCHEAFKYMTRVLEREIIVRDPNKKLIFSHNNSLRECLIKLNVAETAQGTSH</sequence>
<accession>A0ACB9LRA5</accession>
<proteinExistence type="predicted"/>
<comment type="caution">
    <text evidence="1">The sequence shown here is derived from an EMBL/GenBank/DDBJ whole genome shotgun (WGS) entry which is preliminary data.</text>
</comment>
<dbReference type="Proteomes" id="UP000828941">
    <property type="component" value="Chromosome 11"/>
</dbReference>
<reference evidence="1 2" key="1">
    <citation type="journal article" date="2022" name="DNA Res.">
        <title>Chromosomal-level genome assembly of the orchid tree Bauhinia variegata (Leguminosae; Cercidoideae) supports the allotetraploid origin hypothesis of Bauhinia.</title>
        <authorList>
            <person name="Zhong Y."/>
            <person name="Chen Y."/>
            <person name="Zheng D."/>
            <person name="Pang J."/>
            <person name="Liu Y."/>
            <person name="Luo S."/>
            <person name="Meng S."/>
            <person name="Qian L."/>
            <person name="Wei D."/>
            <person name="Dai S."/>
            <person name="Zhou R."/>
        </authorList>
    </citation>
    <scope>NUCLEOTIDE SEQUENCE [LARGE SCALE GENOMIC DNA]</scope>
    <source>
        <strain evidence="1">BV-YZ2020</strain>
    </source>
</reference>
<protein>
    <submittedName>
        <fullName evidence="1">Uncharacterized protein</fullName>
    </submittedName>
</protein>
<organism evidence="1 2">
    <name type="scientific">Bauhinia variegata</name>
    <name type="common">Purple orchid tree</name>
    <name type="synonym">Phanera variegata</name>
    <dbReference type="NCBI Taxonomy" id="167791"/>
    <lineage>
        <taxon>Eukaryota</taxon>
        <taxon>Viridiplantae</taxon>
        <taxon>Streptophyta</taxon>
        <taxon>Embryophyta</taxon>
        <taxon>Tracheophyta</taxon>
        <taxon>Spermatophyta</taxon>
        <taxon>Magnoliopsida</taxon>
        <taxon>eudicotyledons</taxon>
        <taxon>Gunneridae</taxon>
        <taxon>Pentapetalae</taxon>
        <taxon>rosids</taxon>
        <taxon>fabids</taxon>
        <taxon>Fabales</taxon>
        <taxon>Fabaceae</taxon>
        <taxon>Cercidoideae</taxon>
        <taxon>Cercideae</taxon>
        <taxon>Bauhiniinae</taxon>
        <taxon>Bauhinia</taxon>
    </lineage>
</organism>
<gene>
    <name evidence="1" type="ORF">L6164_026597</name>
</gene>
<dbReference type="EMBL" id="CM039436">
    <property type="protein sequence ID" value="KAI4313638.1"/>
    <property type="molecule type" value="Genomic_DNA"/>
</dbReference>
<evidence type="ECO:0000313" key="1">
    <source>
        <dbReference type="EMBL" id="KAI4313638.1"/>
    </source>
</evidence>
<name>A0ACB9LRA5_BAUVA</name>
<evidence type="ECO:0000313" key="2">
    <source>
        <dbReference type="Proteomes" id="UP000828941"/>
    </source>
</evidence>
<keyword evidence="2" id="KW-1185">Reference proteome</keyword>